<evidence type="ECO:0000256" key="1">
    <source>
        <dbReference type="SAM" id="MobiDB-lite"/>
    </source>
</evidence>
<organism evidence="2 3">
    <name type="scientific">Bradyrhizobium sacchari</name>
    <dbReference type="NCBI Taxonomy" id="1399419"/>
    <lineage>
        <taxon>Bacteria</taxon>
        <taxon>Pseudomonadati</taxon>
        <taxon>Pseudomonadota</taxon>
        <taxon>Alphaproteobacteria</taxon>
        <taxon>Hyphomicrobiales</taxon>
        <taxon>Nitrobacteraceae</taxon>
        <taxon>Bradyrhizobium</taxon>
    </lineage>
</organism>
<dbReference type="RefSeq" id="WP_080134257.1">
    <property type="nucleotide sequence ID" value="NZ_LWIG01000003.1"/>
</dbReference>
<dbReference type="EMBL" id="VITW01000009">
    <property type="protein sequence ID" value="TWB69623.1"/>
    <property type="molecule type" value="Genomic_DNA"/>
</dbReference>
<dbReference type="STRING" id="1399419.A5906_23770"/>
<dbReference type="AlphaFoldDB" id="A0A560JEI4"/>
<dbReference type="GO" id="GO:0006355">
    <property type="term" value="P:regulation of DNA-templated transcription"/>
    <property type="evidence" value="ECO:0007669"/>
    <property type="project" value="InterPro"/>
</dbReference>
<dbReference type="Proteomes" id="UP000315914">
    <property type="component" value="Unassembled WGS sequence"/>
</dbReference>
<feature type="region of interest" description="Disordered" evidence="1">
    <location>
        <begin position="159"/>
        <end position="219"/>
    </location>
</feature>
<feature type="compositionally biased region" description="Polar residues" evidence="1">
    <location>
        <begin position="13"/>
        <end position="29"/>
    </location>
</feature>
<name>A0A560JEI4_9BRAD</name>
<proteinExistence type="predicted"/>
<dbReference type="OrthoDB" id="8223059at2"/>
<evidence type="ECO:0008006" key="4">
    <source>
        <dbReference type="Google" id="ProtNLM"/>
    </source>
</evidence>
<accession>A0A560JEI4</accession>
<evidence type="ECO:0000313" key="2">
    <source>
        <dbReference type="EMBL" id="TWB69623.1"/>
    </source>
</evidence>
<protein>
    <recommendedName>
        <fullName evidence="4">Ribbon-helix-helix CopG family protein</fullName>
    </recommendedName>
</protein>
<feature type="region of interest" description="Disordered" evidence="1">
    <location>
        <begin position="1"/>
        <end position="34"/>
    </location>
</feature>
<comment type="caution">
    <text evidence="2">The sequence shown here is derived from an EMBL/GenBank/DDBJ whole genome shotgun (WGS) entry which is preliminary data.</text>
</comment>
<dbReference type="InterPro" id="IPR013321">
    <property type="entry name" value="Arc_rbn_hlx_hlx"/>
</dbReference>
<evidence type="ECO:0000313" key="3">
    <source>
        <dbReference type="Proteomes" id="UP000315914"/>
    </source>
</evidence>
<keyword evidence="3" id="KW-1185">Reference proteome</keyword>
<sequence length="219" mass="23826">MQGDEELEGYPSSVLNEVGSHTQPNSNEGSKTRKITVELSESMFQRLEAASNRPGAEKSTVVKTALERFLDPGPATDGDVHEALDRMNGQIERIERDTAIIAETVGLHARYHLTVTPPMPPSEQREACLLGERRFNALVEQVERRVRLGQPLIRKTIQRLARTSPPASESDGAARMLASEPSDQEASPAAAVGSDSEPRAAAEEGGSNLNFHKLPNSFC</sequence>
<dbReference type="Gene3D" id="1.10.1220.10">
    <property type="entry name" value="Met repressor-like"/>
    <property type="match status" value="1"/>
</dbReference>
<gene>
    <name evidence="2" type="ORF">FBZ95_109220</name>
</gene>
<reference evidence="2 3" key="1">
    <citation type="submission" date="2019-06" db="EMBL/GenBank/DDBJ databases">
        <title>Genomic Encyclopedia of Type Strains, Phase IV (KMG-V): Genome sequencing to study the core and pangenomes of soil and plant-associated prokaryotes.</title>
        <authorList>
            <person name="Whitman W."/>
        </authorList>
    </citation>
    <scope>NUCLEOTIDE SEQUENCE [LARGE SCALE GENOMIC DNA]</scope>
    <source>
        <strain evidence="2 3">BR 10556</strain>
    </source>
</reference>